<proteinExistence type="predicted"/>
<evidence type="ECO:0000256" key="4">
    <source>
        <dbReference type="ARBA" id="ARBA00022777"/>
    </source>
</evidence>
<dbReference type="SMART" id="SM00811">
    <property type="entry name" value="Alpha_kinase"/>
    <property type="match status" value="1"/>
</dbReference>
<feature type="compositionally biased region" description="Low complexity" evidence="6">
    <location>
        <begin position="101"/>
        <end position="112"/>
    </location>
</feature>
<accession>A0ABN9RV50</accession>
<dbReference type="InterPro" id="IPR002035">
    <property type="entry name" value="VWF_A"/>
</dbReference>
<sequence>MPPRGKKAVCVLCGTCRSNLPASWTQHDCLAYCAACWDSVRCTDCSRSDPKGTVLRGRWTCRACQHKHKASRPGDVTETCHRLIIEDGNGEPLGEEARPCGAGAAFPASSGPEGEDSDGDLDGLAPLPSHPRGQRAGPTEAAREAGHVVLLLDASGSMRTEDVEADDAEAPGGQASRLHAALRCAAEFAVGHAQARPLDAFSCAVFGESAEVIAEAVDADGLKLALGAVAIRGVGGTFYAEGLRAAARLLALRPGAPAHVVVLSDGRPADTKKALELFQRDFVPGPRVHGIAFGSTVESFAALQQLACISGGSFSMSGRSIRALCTAFSSVSSTITSIGSGVSFEVVGSQHRHATRKVDFELPEVGVFGKRGVLRFRAARSSFRYDGAEFHEQRWDASDVARREKPYMRGGMRLVYGFQDAEVVKDTDSWMVAKGSRFRDAALNDRRTVEAHAKSTAVARFFAARFNEATWSDRSAGELPTLFFVPCFVYDVEGEPLGEEARHFCAERYLPGVFLKYNSNNGWVHDGPVRHQDAVQAFLHFSYAATGGRMMVADLQGVARPAEVLLTDPQVLSLEAAFGPGDLGAPGMRACLAAHRCGPSCRRLGLQPPSSAALRRLGAAQPGGGAPSRSARLASGCSSRAPSASSSGWEKLSEDQAGLAEGFAVVDKASLSSGSSLSSWIVAAT</sequence>
<dbReference type="CDD" id="cd00198">
    <property type="entry name" value="vWFA"/>
    <property type="match status" value="1"/>
</dbReference>
<keyword evidence="2" id="KW-0808">Transferase</keyword>
<dbReference type="EMBL" id="CAUYUJ010007724">
    <property type="protein sequence ID" value="CAK0821785.1"/>
    <property type="molecule type" value="Genomic_DNA"/>
</dbReference>
<dbReference type="Gene3D" id="3.40.50.410">
    <property type="entry name" value="von Willebrand factor, type A domain"/>
    <property type="match status" value="1"/>
</dbReference>
<feature type="region of interest" description="Disordered" evidence="6">
    <location>
        <begin position="88"/>
        <end position="141"/>
    </location>
</feature>
<dbReference type="InterPro" id="IPR036465">
    <property type="entry name" value="vWFA_dom_sf"/>
</dbReference>
<evidence type="ECO:0000259" key="7">
    <source>
        <dbReference type="PROSITE" id="PS50234"/>
    </source>
</evidence>
<dbReference type="SMART" id="SM00327">
    <property type="entry name" value="VWA"/>
    <property type="match status" value="1"/>
</dbReference>
<keyword evidence="4" id="KW-0418">Kinase</keyword>
<organism evidence="9 10">
    <name type="scientific">Prorocentrum cordatum</name>
    <dbReference type="NCBI Taxonomy" id="2364126"/>
    <lineage>
        <taxon>Eukaryota</taxon>
        <taxon>Sar</taxon>
        <taxon>Alveolata</taxon>
        <taxon>Dinophyceae</taxon>
        <taxon>Prorocentrales</taxon>
        <taxon>Prorocentraceae</taxon>
        <taxon>Prorocentrum</taxon>
    </lineage>
</organism>
<dbReference type="Proteomes" id="UP001189429">
    <property type="component" value="Unassembled WGS sequence"/>
</dbReference>
<dbReference type="InterPro" id="IPR011009">
    <property type="entry name" value="Kinase-like_dom_sf"/>
</dbReference>
<evidence type="ECO:0008006" key="11">
    <source>
        <dbReference type="Google" id="ProtNLM"/>
    </source>
</evidence>
<dbReference type="CDD" id="cd04515">
    <property type="entry name" value="Alpha_kinase"/>
    <property type="match status" value="1"/>
</dbReference>
<evidence type="ECO:0000256" key="2">
    <source>
        <dbReference type="ARBA" id="ARBA00022679"/>
    </source>
</evidence>
<dbReference type="Pfam" id="PF02816">
    <property type="entry name" value="Alpha_kinase"/>
    <property type="match status" value="1"/>
</dbReference>
<protein>
    <recommendedName>
        <fullName evidence="11">Alpha-type protein kinase domain-containing protein</fullName>
    </recommendedName>
</protein>
<evidence type="ECO:0000256" key="3">
    <source>
        <dbReference type="ARBA" id="ARBA00022741"/>
    </source>
</evidence>
<dbReference type="Pfam" id="PF13519">
    <property type="entry name" value="VWA_2"/>
    <property type="match status" value="1"/>
</dbReference>
<dbReference type="SUPFAM" id="SSF53300">
    <property type="entry name" value="vWA-like"/>
    <property type="match status" value="1"/>
</dbReference>
<dbReference type="PANTHER" id="PTHR45992:SF2">
    <property type="entry name" value="EUKARYOTIC ELONGATION FACTOR 2 KINASE"/>
    <property type="match status" value="1"/>
</dbReference>
<name>A0ABN9RV50_9DINO</name>
<keyword evidence="5" id="KW-0067">ATP-binding</keyword>
<dbReference type="InterPro" id="IPR004166">
    <property type="entry name" value="a-kinase_dom"/>
</dbReference>
<reference evidence="9" key="1">
    <citation type="submission" date="2023-10" db="EMBL/GenBank/DDBJ databases">
        <authorList>
            <person name="Chen Y."/>
            <person name="Shah S."/>
            <person name="Dougan E. K."/>
            <person name="Thang M."/>
            <person name="Chan C."/>
        </authorList>
    </citation>
    <scope>NUCLEOTIDE SEQUENCE [LARGE SCALE GENOMIC DNA]</scope>
</reference>
<comment type="caution">
    <text evidence="9">The sequence shown here is derived from an EMBL/GenBank/DDBJ whole genome shotgun (WGS) entry which is preliminary data.</text>
</comment>
<keyword evidence="1" id="KW-0723">Serine/threonine-protein kinase</keyword>
<feature type="domain" description="Alpha-type protein kinase" evidence="8">
    <location>
        <begin position="375"/>
        <end position="609"/>
    </location>
</feature>
<keyword evidence="3" id="KW-0547">Nucleotide-binding</keyword>
<feature type="domain" description="VWFA" evidence="7">
    <location>
        <begin position="147"/>
        <end position="331"/>
    </location>
</feature>
<evidence type="ECO:0000259" key="8">
    <source>
        <dbReference type="PROSITE" id="PS51158"/>
    </source>
</evidence>
<evidence type="ECO:0000256" key="5">
    <source>
        <dbReference type="ARBA" id="ARBA00022840"/>
    </source>
</evidence>
<dbReference type="PANTHER" id="PTHR45992">
    <property type="entry name" value="EUKARYOTIC ELONGATION FACTOR 2 KINASE-RELATED"/>
    <property type="match status" value="1"/>
</dbReference>
<evidence type="ECO:0000313" key="10">
    <source>
        <dbReference type="Proteomes" id="UP001189429"/>
    </source>
</evidence>
<keyword evidence="10" id="KW-1185">Reference proteome</keyword>
<evidence type="ECO:0000256" key="1">
    <source>
        <dbReference type="ARBA" id="ARBA00022527"/>
    </source>
</evidence>
<dbReference type="Gene3D" id="3.20.200.10">
    <property type="entry name" value="MHCK/EF2 kinase"/>
    <property type="match status" value="1"/>
</dbReference>
<evidence type="ECO:0000313" key="9">
    <source>
        <dbReference type="EMBL" id="CAK0821785.1"/>
    </source>
</evidence>
<dbReference type="PROSITE" id="PS50234">
    <property type="entry name" value="VWFA"/>
    <property type="match status" value="1"/>
</dbReference>
<dbReference type="PROSITE" id="PS51158">
    <property type="entry name" value="ALPHA_KINASE"/>
    <property type="match status" value="1"/>
</dbReference>
<feature type="compositionally biased region" description="Low complexity" evidence="6">
    <location>
        <begin position="634"/>
        <end position="647"/>
    </location>
</feature>
<dbReference type="SUPFAM" id="SSF56112">
    <property type="entry name" value="Protein kinase-like (PK-like)"/>
    <property type="match status" value="1"/>
</dbReference>
<dbReference type="InterPro" id="IPR051852">
    <property type="entry name" value="Alpha-type_PK"/>
</dbReference>
<evidence type="ECO:0000256" key="6">
    <source>
        <dbReference type="SAM" id="MobiDB-lite"/>
    </source>
</evidence>
<feature type="region of interest" description="Disordered" evidence="6">
    <location>
        <begin position="618"/>
        <end position="650"/>
    </location>
</feature>
<gene>
    <name evidence="9" type="ORF">PCOR1329_LOCUS22950</name>
</gene>